<gene>
    <name evidence="4" type="ORF">DX912_11185</name>
</gene>
<dbReference type="EMBL" id="QTJR01000006">
    <property type="protein sequence ID" value="RDY67216.1"/>
    <property type="molecule type" value="Genomic_DNA"/>
</dbReference>
<dbReference type="SUPFAM" id="SSF46894">
    <property type="entry name" value="C-terminal effector domain of the bipartite response regulators"/>
    <property type="match status" value="1"/>
</dbReference>
<dbReference type="InterPro" id="IPR016032">
    <property type="entry name" value="Sig_transdc_resp-reg_C-effctor"/>
</dbReference>
<dbReference type="SMART" id="SM00862">
    <property type="entry name" value="Trans_reg_C"/>
    <property type="match status" value="1"/>
</dbReference>
<protein>
    <submittedName>
        <fullName evidence="4">Winged helix family transcriptional regulator</fullName>
    </submittedName>
</protein>
<feature type="domain" description="OmpR/PhoB-type" evidence="3">
    <location>
        <begin position="8"/>
        <end position="109"/>
    </location>
</feature>
<dbReference type="InterPro" id="IPR036388">
    <property type="entry name" value="WH-like_DNA-bd_sf"/>
</dbReference>
<feature type="DNA-binding region" description="OmpR/PhoB-type" evidence="2">
    <location>
        <begin position="8"/>
        <end position="109"/>
    </location>
</feature>
<evidence type="ECO:0000256" key="1">
    <source>
        <dbReference type="ARBA" id="ARBA00023125"/>
    </source>
</evidence>
<reference evidence="4 5" key="1">
    <citation type="submission" date="2018-08" db="EMBL/GenBank/DDBJ databases">
        <title>Lysobacter soli KCTC 22011, whole genome shotgun sequence.</title>
        <authorList>
            <person name="Zhang X."/>
            <person name="Feng G."/>
            <person name="Zhu H."/>
        </authorList>
    </citation>
    <scope>NUCLEOTIDE SEQUENCE [LARGE SCALE GENOMIC DNA]</scope>
    <source>
        <strain evidence="4 5">KCTC 22011</strain>
    </source>
</reference>
<dbReference type="Proteomes" id="UP000256829">
    <property type="component" value="Unassembled WGS sequence"/>
</dbReference>
<organism evidence="4 5">
    <name type="scientific">Lysobacter soli</name>
    <dbReference type="NCBI Taxonomy" id="453783"/>
    <lineage>
        <taxon>Bacteria</taxon>
        <taxon>Pseudomonadati</taxon>
        <taxon>Pseudomonadota</taxon>
        <taxon>Gammaproteobacteria</taxon>
        <taxon>Lysobacterales</taxon>
        <taxon>Lysobacteraceae</taxon>
        <taxon>Lysobacter</taxon>
    </lineage>
</organism>
<proteinExistence type="predicted"/>
<dbReference type="GO" id="GO:0000160">
    <property type="term" value="P:phosphorelay signal transduction system"/>
    <property type="evidence" value="ECO:0007669"/>
    <property type="project" value="InterPro"/>
</dbReference>
<keyword evidence="5" id="KW-1185">Reference proteome</keyword>
<dbReference type="CDD" id="cd00383">
    <property type="entry name" value="trans_reg_C"/>
    <property type="match status" value="1"/>
</dbReference>
<evidence type="ECO:0000313" key="5">
    <source>
        <dbReference type="Proteomes" id="UP000256829"/>
    </source>
</evidence>
<evidence type="ECO:0000256" key="2">
    <source>
        <dbReference type="PROSITE-ProRule" id="PRU01091"/>
    </source>
</evidence>
<evidence type="ECO:0000313" key="4">
    <source>
        <dbReference type="EMBL" id="RDY67216.1"/>
    </source>
</evidence>
<dbReference type="Gene3D" id="1.10.10.10">
    <property type="entry name" value="Winged helix-like DNA-binding domain superfamily/Winged helix DNA-binding domain"/>
    <property type="match status" value="1"/>
</dbReference>
<accession>A0A3D8VCY1</accession>
<dbReference type="RefSeq" id="WP_115842587.1">
    <property type="nucleotide sequence ID" value="NZ_QTJR01000006.1"/>
</dbReference>
<comment type="caution">
    <text evidence="4">The sequence shown here is derived from an EMBL/GenBank/DDBJ whole genome shotgun (WGS) entry which is preliminary data.</text>
</comment>
<keyword evidence="1 2" id="KW-0238">DNA-binding</keyword>
<sequence>MGRPMDRSTSYDAESQTRWRLDGDGWSLRCPDGSEVPLTRAERLVIERLLLTPGRLVTRDALADALADPSFDSHRLDSLVYRLRRKVADGCGTHLPLEAIHGEGYMLDTLR</sequence>
<dbReference type="InterPro" id="IPR001867">
    <property type="entry name" value="OmpR/PhoB-type_DNA-bd"/>
</dbReference>
<dbReference type="PROSITE" id="PS51755">
    <property type="entry name" value="OMPR_PHOB"/>
    <property type="match status" value="1"/>
</dbReference>
<dbReference type="GO" id="GO:0003677">
    <property type="term" value="F:DNA binding"/>
    <property type="evidence" value="ECO:0007669"/>
    <property type="project" value="UniProtKB-UniRule"/>
</dbReference>
<dbReference type="GO" id="GO:0006355">
    <property type="term" value="P:regulation of DNA-templated transcription"/>
    <property type="evidence" value="ECO:0007669"/>
    <property type="project" value="InterPro"/>
</dbReference>
<evidence type="ECO:0000259" key="3">
    <source>
        <dbReference type="PROSITE" id="PS51755"/>
    </source>
</evidence>
<dbReference type="AlphaFoldDB" id="A0A3D8VCY1"/>
<name>A0A3D8VCY1_9GAMM</name>
<dbReference type="Pfam" id="PF00486">
    <property type="entry name" value="Trans_reg_C"/>
    <property type="match status" value="1"/>
</dbReference>